<protein>
    <recommendedName>
        <fullName evidence="3">ImmA/IrrE family metallo-endopeptidase</fullName>
    </recommendedName>
</protein>
<gene>
    <name evidence="1" type="ORF">V8Q02_14905</name>
</gene>
<comment type="caution">
    <text evidence="1">The sequence shown here is derived from an EMBL/GenBank/DDBJ whole genome shotgun (WGS) entry which is preliminary data.</text>
</comment>
<dbReference type="RefSeq" id="WP_335912994.1">
    <property type="nucleotide sequence ID" value="NZ_JBAMYB010000007.1"/>
</dbReference>
<organism evidence="1 2">
    <name type="scientific">Rhizobium aouanii</name>
    <dbReference type="NCBI Taxonomy" id="3118145"/>
    <lineage>
        <taxon>Bacteria</taxon>
        <taxon>Pseudomonadati</taxon>
        <taxon>Pseudomonadota</taxon>
        <taxon>Alphaproteobacteria</taxon>
        <taxon>Hyphomicrobiales</taxon>
        <taxon>Rhizobiaceae</taxon>
        <taxon>Rhizobium/Agrobacterium group</taxon>
        <taxon>Rhizobium</taxon>
    </lineage>
</organism>
<accession>A0ABU8CKT2</accession>
<evidence type="ECO:0008006" key="3">
    <source>
        <dbReference type="Google" id="ProtNLM"/>
    </source>
</evidence>
<proteinExistence type="predicted"/>
<evidence type="ECO:0000313" key="1">
    <source>
        <dbReference type="EMBL" id="MEI1249274.1"/>
    </source>
</evidence>
<keyword evidence="2" id="KW-1185">Reference proteome</keyword>
<reference evidence="1 2" key="1">
    <citation type="submission" date="2024-01" db="EMBL/GenBank/DDBJ databases">
        <title>Draft genome sequences of three bacterial strains isolated from Acacia saligna represent a potential new species within the genus Rhizobium.</title>
        <authorList>
            <person name="Tambong J.T."/>
            <person name="Mnasri B."/>
        </authorList>
    </citation>
    <scope>NUCLEOTIDE SEQUENCE [LARGE SCALE GENOMIC DNA]</scope>
    <source>
        <strain evidence="1 2">1AS12I</strain>
    </source>
</reference>
<dbReference type="EMBL" id="JBAMYC010000007">
    <property type="protein sequence ID" value="MEI1249274.1"/>
    <property type="molecule type" value="Genomic_DNA"/>
</dbReference>
<dbReference type="Proteomes" id="UP001531129">
    <property type="component" value="Unassembled WGS sequence"/>
</dbReference>
<name>A0ABU8CKT2_9HYPH</name>
<evidence type="ECO:0000313" key="2">
    <source>
        <dbReference type="Proteomes" id="UP001531129"/>
    </source>
</evidence>
<sequence>MDVRDLIAHFSVAEIVPIDVQDDVVVLLQQHTNFDVFFWPMPDDVIDVGIYRGMMVQWEDIPFGDEQIRTHISVQYADSLPTSWQRLICCKELIHILDAIEHRVSNELALNRLIEKIVLPPDMVDVADGARVWSDRLAIWKALAILFPWATRELYLAPYQDDKISLAEIADEVDLPIEYVALVMDDSWAEAYHNISKF</sequence>